<evidence type="ECO:0000259" key="4">
    <source>
        <dbReference type="PROSITE" id="PS51118"/>
    </source>
</evidence>
<dbReference type="Pfam" id="PF02036">
    <property type="entry name" value="SCP2"/>
    <property type="match status" value="1"/>
</dbReference>
<dbReference type="STRING" id="1280952.HJA_07652"/>
<dbReference type="GO" id="GO:0003677">
    <property type="term" value="F:DNA binding"/>
    <property type="evidence" value="ECO:0007669"/>
    <property type="project" value="UniProtKB-KW"/>
</dbReference>
<dbReference type="SUPFAM" id="SSF46785">
    <property type="entry name" value="Winged helix' DNA-binding domain"/>
    <property type="match status" value="1"/>
</dbReference>
<organism evidence="5 6">
    <name type="scientific">Hyphomonas jannaschiana VP2</name>
    <dbReference type="NCBI Taxonomy" id="1280952"/>
    <lineage>
        <taxon>Bacteria</taxon>
        <taxon>Pseudomonadati</taxon>
        <taxon>Pseudomonadota</taxon>
        <taxon>Alphaproteobacteria</taxon>
        <taxon>Hyphomonadales</taxon>
        <taxon>Hyphomonadaceae</taxon>
        <taxon>Hyphomonas</taxon>
    </lineage>
</organism>
<feature type="domain" description="HTH hxlR-type" evidence="4">
    <location>
        <begin position="16"/>
        <end position="114"/>
    </location>
</feature>
<dbReference type="Proteomes" id="UP000024816">
    <property type="component" value="Unassembled WGS sequence"/>
</dbReference>
<gene>
    <name evidence="5" type="ORF">HJA_07652</name>
</gene>
<evidence type="ECO:0000313" key="5">
    <source>
        <dbReference type="EMBL" id="KCZ89154.1"/>
    </source>
</evidence>
<reference evidence="5 6" key="1">
    <citation type="journal article" date="2014" name="Antonie Van Leeuwenhoek">
        <title>Hyphomonas beringensis sp. nov. and Hyphomonas chukchiensis sp. nov., isolated from surface seawater of the Bering Sea and Chukchi Sea.</title>
        <authorList>
            <person name="Li C."/>
            <person name="Lai Q."/>
            <person name="Li G."/>
            <person name="Dong C."/>
            <person name="Wang J."/>
            <person name="Liao Y."/>
            <person name="Shao Z."/>
        </authorList>
    </citation>
    <scope>NUCLEOTIDE SEQUENCE [LARGE SCALE GENOMIC DNA]</scope>
    <source>
        <strain evidence="5 6">VP2</strain>
    </source>
</reference>
<dbReference type="PROSITE" id="PS51118">
    <property type="entry name" value="HTH_HXLR"/>
    <property type="match status" value="1"/>
</dbReference>
<dbReference type="PANTHER" id="PTHR33204">
    <property type="entry name" value="TRANSCRIPTIONAL REGULATOR, MARR FAMILY"/>
    <property type="match status" value="1"/>
</dbReference>
<evidence type="ECO:0000256" key="3">
    <source>
        <dbReference type="ARBA" id="ARBA00023163"/>
    </source>
</evidence>
<dbReference type="InterPro" id="IPR036527">
    <property type="entry name" value="SCP2_sterol-bd_dom_sf"/>
</dbReference>
<proteinExistence type="predicted"/>
<dbReference type="PANTHER" id="PTHR33204:SF18">
    <property type="entry name" value="TRANSCRIPTIONAL REGULATORY PROTEIN"/>
    <property type="match status" value="1"/>
</dbReference>
<sequence>MTTRALDKKRLYNDGCAAAHAMDLVGERWALLVIRELMLGPKRFNDIRRNLHGLSANILTQRLEELERHEIVVRRTLPPPASVQVYDLTPWGRELEPVFQALGRWAVRSPFKPDGPMSVNSTLMSFATMFDPSKAKGLSARVSMEIDGEPCHLIVKDQAVTAERGELTPADLCIRASAGDLLSLFYDGADPAEWLERPGVSASGNLDLLARLPPAFPVPAPFCG</sequence>
<keyword evidence="3" id="KW-0804">Transcription</keyword>
<evidence type="ECO:0000256" key="2">
    <source>
        <dbReference type="ARBA" id="ARBA00023125"/>
    </source>
</evidence>
<keyword evidence="1" id="KW-0805">Transcription regulation</keyword>
<dbReference type="SUPFAM" id="SSF55718">
    <property type="entry name" value="SCP-like"/>
    <property type="match status" value="1"/>
</dbReference>
<protein>
    <submittedName>
        <fullName evidence="5">HxlR family transcriptional regulator</fullName>
    </submittedName>
</protein>
<dbReference type="PATRIC" id="fig|1280952.3.peg.1518"/>
<dbReference type="Gene3D" id="1.10.10.10">
    <property type="entry name" value="Winged helix-like DNA-binding domain superfamily/Winged helix DNA-binding domain"/>
    <property type="match status" value="1"/>
</dbReference>
<name>A0A059FEU2_9PROT</name>
<dbReference type="Pfam" id="PF01638">
    <property type="entry name" value="HxlR"/>
    <property type="match status" value="1"/>
</dbReference>
<dbReference type="InterPro" id="IPR002577">
    <property type="entry name" value="HTH_HxlR"/>
</dbReference>
<dbReference type="InterPro" id="IPR036388">
    <property type="entry name" value="WH-like_DNA-bd_sf"/>
</dbReference>
<comment type="caution">
    <text evidence="5">The sequence shown here is derived from an EMBL/GenBank/DDBJ whole genome shotgun (WGS) entry which is preliminary data.</text>
</comment>
<dbReference type="InterPro" id="IPR036390">
    <property type="entry name" value="WH_DNA-bd_sf"/>
</dbReference>
<evidence type="ECO:0000256" key="1">
    <source>
        <dbReference type="ARBA" id="ARBA00023015"/>
    </source>
</evidence>
<dbReference type="InterPro" id="IPR003033">
    <property type="entry name" value="SCP2_sterol-bd_dom"/>
</dbReference>
<dbReference type="EMBL" id="ARYJ01000004">
    <property type="protein sequence ID" value="KCZ89154.1"/>
    <property type="molecule type" value="Genomic_DNA"/>
</dbReference>
<dbReference type="Gene3D" id="3.30.1050.10">
    <property type="entry name" value="SCP2 sterol-binding domain"/>
    <property type="match status" value="1"/>
</dbReference>
<keyword evidence="2" id="KW-0238">DNA-binding</keyword>
<evidence type="ECO:0000313" key="6">
    <source>
        <dbReference type="Proteomes" id="UP000024816"/>
    </source>
</evidence>
<dbReference type="RefSeq" id="WP_035580386.1">
    <property type="nucleotide sequence ID" value="NZ_ARYJ01000004.1"/>
</dbReference>
<dbReference type="AlphaFoldDB" id="A0A059FEU2"/>
<accession>A0A059FEU2</accession>
<dbReference type="eggNOG" id="COG1733">
    <property type="taxonomic scope" value="Bacteria"/>
</dbReference>
<dbReference type="OrthoDB" id="9782219at2"/>
<keyword evidence="6" id="KW-1185">Reference proteome</keyword>